<evidence type="ECO:0000259" key="11">
    <source>
        <dbReference type="Pfam" id="PF00821"/>
    </source>
</evidence>
<evidence type="ECO:0000256" key="5">
    <source>
        <dbReference type="ARBA" id="ARBA00022741"/>
    </source>
</evidence>
<comment type="cofactor">
    <cofactor evidence="1">
        <name>Mn(2+)</name>
        <dbReference type="ChEBI" id="CHEBI:29035"/>
    </cofactor>
</comment>
<gene>
    <name evidence="13" type="ORF">PEVE_00012132</name>
</gene>
<feature type="region of interest" description="Disordered" evidence="10">
    <location>
        <begin position="384"/>
        <end position="404"/>
    </location>
</feature>
<dbReference type="Gene3D" id="3.90.228.20">
    <property type="match status" value="2"/>
</dbReference>
<dbReference type="Pfam" id="PF17297">
    <property type="entry name" value="PEPCK_N"/>
    <property type="match status" value="2"/>
</dbReference>
<dbReference type="CDD" id="cd00819">
    <property type="entry name" value="PEPCK_GTP"/>
    <property type="match status" value="2"/>
</dbReference>
<dbReference type="PANTHER" id="PTHR11561:SF0">
    <property type="entry name" value="PHOSPHOENOLPYRUVATE CARBOXYKINASE [GTP]-RELATED"/>
    <property type="match status" value="1"/>
</dbReference>
<organism evidence="13 14">
    <name type="scientific">Porites evermanni</name>
    <dbReference type="NCBI Taxonomy" id="104178"/>
    <lineage>
        <taxon>Eukaryota</taxon>
        <taxon>Metazoa</taxon>
        <taxon>Cnidaria</taxon>
        <taxon>Anthozoa</taxon>
        <taxon>Hexacorallia</taxon>
        <taxon>Scleractinia</taxon>
        <taxon>Fungiina</taxon>
        <taxon>Poritidae</taxon>
        <taxon>Porites</taxon>
    </lineage>
</organism>
<evidence type="ECO:0000256" key="9">
    <source>
        <dbReference type="ARBA" id="ARBA00023239"/>
    </source>
</evidence>
<keyword evidence="8" id="KW-0464">Manganese</keyword>
<comment type="caution">
    <text evidence="13">The sequence shown here is derived from an EMBL/GenBank/DDBJ whole genome shotgun (WGS) entry which is preliminary data.</text>
</comment>
<evidence type="ECO:0000256" key="6">
    <source>
        <dbReference type="ARBA" id="ARBA00022793"/>
    </source>
</evidence>
<keyword evidence="9" id="KW-0456">Lyase</keyword>
<dbReference type="InterPro" id="IPR008210">
    <property type="entry name" value="PEP_carboxykinase_N"/>
</dbReference>
<evidence type="ECO:0000259" key="12">
    <source>
        <dbReference type="Pfam" id="PF17297"/>
    </source>
</evidence>
<evidence type="ECO:0000256" key="2">
    <source>
        <dbReference type="ARBA" id="ARBA00005796"/>
    </source>
</evidence>
<dbReference type="Gene3D" id="2.170.8.10">
    <property type="entry name" value="Phosphoenolpyruvate Carboxykinase, domain 2"/>
    <property type="match status" value="2"/>
</dbReference>
<evidence type="ECO:0000256" key="3">
    <source>
        <dbReference type="ARBA" id="ARBA00012306"/>
    </source>
</evidence>
<dbReference type="InterPro" id="IPR035078">
    <property type="entry name" value="PEP_carboxykinase_GTP_N"/>
</dbReference>
<dbReference type="Gene3D" id="3.40.449.10">
    <property type="entry name" value="Phosphoenolpyruvate Carboxykinase, domain 1"/>
    <property type="match status" value="2"/>
</dbReference>
<evidence type="ECO:0000313" key="14">
    <source>
        <dbReference type="Proteomes" id="UP001159427"/>
    </source>
</evidence>
<reference evidence="13 14" key="1">
    <citation type="submission" date="2022-05" db="EMBL/GenBank/DDBJ databases">
        <authorList>
            <consortium name="Genoscope - CEA"/>
            <person name="William W."/>
        </authorList>
    </citation>
    <scope>NUCLEOTIDE SEQUENCE [LARGE SCALE GENOMIC DNA]</scope>
</reference>
<protein>
    <recommendedName>
        <fullName evidence="3">phosphoenolpyruvate carboxykinase (GTP)</fullName>
        <ecNumber evidence="3">4.1.1.32</ecNumber>
    </recommendedName>
</protein>
<feature type="domain" description="Phosphoenolpyruvate carboxykinase GTP-utilising N-terminal" evidence="12">
    <location>
        <begin position="661"/>
        <end position="888"/>
    </location>
</feature>
<dbReference type="PROSITE" id="PS00505">
    <property type="entry name" value="PEPCK_GTP"/>
    <property type="match status" value="2"/>
</dbReference>
<evidence type="ECO:0000313" key="13">
    <source>
        <dbReference type="EMBL" id="CAH3021630.1"/>
    </source>
</evidence>
<evidence type="ECO:0000256" key="8">
    <source>
        <dbReference type="ARBA" id="ARBA00023211"/>
    </source>
</evidence>
<dbReference type="InterPro" id="IPR018091">
    <property type="entry name" value="PEP_carboxykin_GTP_CS"/>
</dbReference>
<sequence length="1252" mass="139580">MASKLPPNFPVIYGNFEDLPVKVQDFVADKIHLCQPDNLHICDGSKEENEGLIKELMDAGIATPLHKHDNCYTVRTDPRDVARVESKTFICTEDKHESVPRAKEGVEGRLGKWMSVSDMNKQLGEKYPGCMKGRTMYMLCFSMGPVGSPVSKIGIQVTDSPYVVVCMRIMTRMGSNVLKVLGDGDFVKCLHSVGVPKPAPPSDYPWPCNPDKTVITHFPHDREIKSFGSGYGGNSLLGKKCFALRIASTLARDEGWLAEHMLIMGLTSPTGEKKYITGAFPSACGKTNLAMITPTIPGWKVECVGDDIAWMWFDEEGQLRAINPESGFFGVAPGSSYLTNPIAMKTFQKDTVFTNTAETSDGDFWWEGLDLPTDVTITSWLGEKNWKPHTGPETGPKTKAAHPNSRFCAPSDHCPIMDKDWENPKGVPISAILFGGRRPQGVPLVFQSFNWQHGVFIASSMSSEATSAAEHKGKVVMRDPFAMRPFFGYNFGKYLEHWLGMEKKGRNMPKIFHVNWFRTGEDGHFLWPGFGENCRVLEWVLKRCNDEDVADPTPIGYVPKPGTINTDGLDKPVDMEKLFAIPKDYWLEECESLRKYYEEQVGEDLPKEITDELNALVAPVAPSSCFTLRHCLVLRRMASQLPAGCTVVRGQFESLPAKVQEYIADKAELCKPDNIYICDGSKEENETLVNELIESGVVLKLHKYDNCILARTDPRDVARVESKTYICTEDKRESVPQVKEGVKGQLGNWMSIAAMKKELDKRFPACMKGRTMYVMAFSMGPVGSPVSKIGIQLTDSSYVVCSMRIMTRMGADVMKVLGDGDFVKCLHSVGVPKPEPPSQYKWPCNPDKTIISHFPHDREIKSFGSGYGGNSLLGKKCFALRIASTIGRDEGWLAEHMLILALTSPKGEKKYIAAAFPSACGKTNLAMMTPTLPGWKVECVGDDIAWMWFDEEGQLRAINPEFGFFGVAPGTSDKTNPVAMKSVTSGTIFTNVALTSDGGFWWEGLPVPENVSITSWLGEKDWKPGNTKGAHPNSRFCAPISNCPAMDKDWENPKGVPISAILFGGRRPMGVPLVYEAFNWQHGVFIASAMSSEATAAAEHTAKTVMRDPFAMRPFFGYNFGKYMEHWLSMPKTKGRRMPKIFHVNWFRLDANRKFLWPGFGENSRVLEWVTRRCNGEDIVDVSPIGFIPKSGTINTEGLGDINMEELFSIPKDYWLEECQSVRQYYDEQLGEDLPQPILDELNALESRLNAL</sequence>
<accession>A0ABN8LWY3</accession>
<dbReference type="SUPFAM" id="SSF53795">
    <property type="entry name" value="PEP carboxykinase-like"/>
    <property type="match status" value="2"/>
</dbReference>
<dbReference type="InterPro" id="IPR035077">
    <property type="entry name" value="PEP_carboxykinase_GTP_C"/>
</dbReference>
<keyword evidence="14" id="KW-1185">Reference proteome</keyword>
<proteinExistence type="inferred from homology"/>
<feature type="domain" description="Phosphoenolpyruvate carboxykinase C-terminal P-loop" evidence="11">
    <location>
        <begin position="256"/>
        <end position="616"/>
    </location>
</feature>
<dbReference type="HAMAP" id="MF_00452">
    <property type="entry name" value="PEPCK_GTP"/>
    <property type="match status" value="2"/>
</dbReference>
<keyword evidence="4" id="KW-0479">Metal-binding</keyword>
<dbReference type="NCBIfam" id="NF003253">
    <property type="entry name" value="PRK04210.1"/>
    <property type="match status" value="2"/>
</dbReference>
<keyword evidence="7" id="KW-0342">GTP-binding</keyword>
<dbReference type="PANTHER" id="PTHR11561">
    <property type="entry name" value="PHOSPHOENOLPYRUVATE CARBOXYKINASE"/>
    <property type="match status" value="1"/>
</dbReference>
<dbReference type="EMBL" id="CALNXI010000189">
    <property type="protein sequence ID" value="CAH3021630.1"/>
    <property type="molecule type" value="Genomic_DNA"/>
</dbReference>
<evidence type="ECO:0000256" key="4">
    <source>
        <dbReference type="ARBA" id="ARBA00022723"/>
    </source>
</evidence>
<comment type="similarity">
    <text evidence="2">Belongs to the phosphoenolpyruvate carboxykinase [GTP] family.</text>
</comment>
<dbReference type="InterPro" id="IPR013035">
    <property type="entry name" value="PEP_carboxykinase_C"/>
</dbReference>
<dbReference type="InterPro" id="IPR008209">
    <property type="entry name" value="PEP_carboxykinase_GTP"/>
</dbReference>
<feature type="domain" description="Phosphoenolpyruvate carboxykinase C-terminal P-loop" evidence="11">
    <location>
        <begin position="892"/>
        <end position="1248"/>
    </location>
</feature>
<keyword evidence="5" id="KW-0547">Nucleotide-binding</keyword>
<dbReference type="Proteomes" id="UP001159427">
    <property type="component" value="Unassembled WGS sequence"/>
</dbReference>
<evidence type="ECO:0000256" key="1">
    <source>
        <dbReference type="ARBA" id="ARBA00001936"/>
    </source>
</evidence>
<dbReference type="SUPFAM" id="SSF68923">
    <property type="entry name" value="PEP carboxykinase N-terminal domain"/>
    <property type="match status" value="2"/>
</dbReference>
<dbReference type="EC" id="4.1.1.32" evidence="3"/>
<keyword evidence="6" id="KW-0210">Decarboxylase</keyword>
<dbReference type="Pfam" id="PF00821">
    <property type="entry name" value="PEPCK_GTP"/>
    <property type="match status" value="2"/>
</dbReference>
<name>A0ABN8LWY3_9CNID</name>
<feature type="domain" description="Phosphoenolpyruvate carboxykinase GTP-utilising N-terminal" evidence="12">
    <location>
        <begin position="25"/>
        <end position="252"/>
    </location>
</feature>
<evidence type="ECO:0000256" key="7">
    <source>
        <dbReference type="ARBA" id="ARBA00023134"/>
    </source>
</evidence>
<evidence type="ECO:0000256" key="10">
    <source>
        <dbReference type="SAM" id="MobiDB-lite"/>
    </source>
</evidence>